<feature type="domain" description="GFO/IDH/MocA-like oxidoreductase" evidence="2">
    <location>
        <begin position="212"/>
        <end position="339"/>
    </location>
</feature>
<dbReference type="AlphaFoldDB" id="A0A0F5JHY1"/>
<dbReference type="EMBL" id="AQHW01000013">
    <property type="protein sequence ID" value="KKB57363.1"/>
    <property type="molecule type" value="Genomic_DNA"/>
</dbReference>
<dbReference type="Pfam" id="PF22725">
    <property type="entry name" value="GFO_IDH_MocA_C3"/>
    <property type="match status" value="1"/>
</dbReference>
<dbReference type="HOGENOM" id="CLU_640667_0_0_10"/>
<gene>
    <name evidence="3" type="ORF">HMPREF1536_02085</name>
</gene>
<proteinExistence type="predicted"/>
<dbReference type="Proteomes" id="UP000033035">
    <property type="component" value="Unassembled WGS sequence"/>
</dbReference>
<dbReference type="InterPro" id="IPR055170">
    <property type="entry name" value="GFO_IDH_MocA-like_dom"/>
</dbReference>
<dbReference type="InterPro" id="IPR050463">
    <property type="entry name" value="Gfo/Idh/MocA_oxidrdct_glycsds"/>
</dbReference>
<evidence type="ECO:0008006" key="5">
    <source>
        <dbReference type="Google" id="ProtNLM"/>
    </source>
</evidence>
<dbReference type="InterPro" id="IPR036291">
    <property type="entry name" value="NAD(P)-bd_dom_sf"/>
</dbReference>
<evidence type="ECO:0000313" key="3">
    <source>
        <dbReference type="EMBL" id="KKB57363.1"/>
    </source>
</evidence>
<dbReference type="GO" id="GO:0000166">
    <property type="term" value="F:nucleotide binding"/>
    <property type="evidence" value="ECO:0007669"/>
    <property type="project" value="InterPro"/>
</dbReference>
<reference evidence="3 4" key="1">
    <citation type="submission" date="2013-04" db="EMBL/GenBank/DDBJ databases">
        <title>The Genome Sequence of Parabacteroides gordonii DSM 23371.</title>
        <authorList>
            <consortium name="The Broad Institute Genomics Platform"/>
            <person name="Earl A."/>
            <person name="Ward D."/>
            <person name="Feldgarden M."/>
            <person name="Gevers D."/>
            <person name="Martens E."/>
            <person name="Sakamoto M."/>
            <person name="Benno Y."/>
            <person name="Suzuki N."/>
            <person name="Matsunaga N."/>
            <person name="Koshihara K."/>
            <person name="Seki M."/>
            <person name="Komiya H."/>
            <person name="Walker B."/>
            <person name="Young S."/>
            <person name="Zeng Q."/>
            <person name="Gargeya S."/>
            <person name="Fitzgerald M."/>
            <person name="Haas B."/>
            <person name="Abouelleil A."/>
            <person name="Allen A.W."/>
            <person name="Alvarado L."/>
            <person name="Arachchi H.M."/>
            <person name="Berlin A.M."/>
            <person name="Chapman S.B."/>
            <person name="Gainer-Dewar J."/>
            <person name="Goldberg J."/>
            <person name="Griggs A."/>
            <person name="Gujja S."/>
            <person name="Hansen M."/>
            <person name="Howarth C."/>
            <person name="Imamovic A."/>
            <person name="Ireland A."/>
            <person name="Larimer J."/>
            <person name="McCowan C."/>
            <person name="Murphy C."/>
            <person name="Pearson M."/>
            <person name="Poon T.W."/>
            <person name="Priest M."/>
            <person name="Roberts A."/>
            <person name="Saif S."/>
            <person name="Shea T."/>
            <person name="Sisk P."/>
            <person name="Sykes S."/>
            <person name="Wortman J."/>
            <person name="Nusbaum C."/>
            <person name="Birren B."/>
        </authorList>
    </citation>
    <scope>NUCLEOTIDE SEQUENCE [LARGE SCALE GENOMIC DNA]</scope>
    <source>
        <strain evidence="3 4">MS-1</strain>
    </source>
</reference>
<evidence type="ECO:0000259" key="2">
    <source>
        <dbReference type="Pfam" id="PF22725"/>
    </source>
</evidence>
<dbReference type="PANTHER" id="PTHR43818:SF5">
    <property type="entry name" value="OXIDOREDUCTASE FAMILY PROTEIN"/>
    <property type="match status" value="1"/>
</dbReference>
<evidence type="ECO:0000259" key="1">
    <source>
        <dbReference type="Pfam" id="PF01408"/>
    </source>
</evidence>
<dbReference type="PANTHER" id="PTHR43818">
    <property type="entry name" value="BCDNA.GH03377"/>
    <property type="match status" value="1"/>
</dbReference>
<accession>A0A0F5JHY1</accession>
<dbReference type="InterPro" id="IPR000683">
    <property type="entry name" value="Gfo/Idh/MocA-like_OxRdtase_N"/>
</dbReference>
<dbReference type="Gene3D" id="3.30.360.10">
    <property type="entry name" value="Dihydrodipicolinate Reductase, domain 2"/>
    <property type="match status" value="1"/>
</dbReference>
<dbReference type="SUPFAM" id="SSF51735">
    <property type="entry name" value="NAD(P)-binding Rossmann-fold domains"/>
    <property type="match status" value="1"/>
</dbReference>
<organism evidence="3 4">
    <name type="scientific">Parabacteroides gordonii MS-1 = DSM 23371</name>
    <dbReference type="NCBI Taxonomy" id="1203610"/>
    <lineage>
        <taxon>Bacteria</taxon>
        <taxon>Pseudomonadati</taxon>
        <taxon>Bacteroidota</taxon>
        <taxon>Bacteroidia</taxon>
        <taxon>Bacteroidales</taxon>
        <taxon>Tannerellaceae</taxon>
        <taxon>Parabacteroides</taxon>
    </lineage>
</organism>
<dbReference type="RefSeq" id="WP_028730283.1">
    <property type="nucleotide sequence ID" value="NZ_KE386765.1"/>
</dbReference>
<feature type="domain" description="Gfo/Idh/MocA-like oxidoreductase N-terminal" evidence="1">
    <location>
        <begin position="64"/>
        <end position="187"/>
    </location>
</feature>
<name>A0A0F5JHY1_9BACT</name>
<dbReference type="Gene3D" id="3.40.50.720">
    <property type="entry name" value="NAD(P)-binding Rossmann-like Domain"/>
    <property type="match status" value="1"/>
</dbReference>
<comment type="caution">
    <text evidence="3">The sequence shown here is derived from an EMBL/GenBank/DDBJ whole genome shotgun (WGS) entry which is preliminary data.</text>
</comment>
<dbReference type="SUPFAM" id="SSF55347">
    <property type="entry name" value="Glyceraldehyde-3-phosphate dehydrogenase-like, C-terminal domain"/>
    <property type="match status" value="1"/>
</dbReference>
<dbReference type="STRING" id="1203610.HMPREF1536_02085"/>
<evidence type="ECO:0000313" key="4">
    <source>
        <dbReference type="Proteomes" id="UP000033035"/>
    </source>
</evidence>
<sequence>MASEEGLTRRNFLAGIATMGLGNSIGSGLLLTSCSDKEKQIPLHPVDELYIPELPDKAIDGKPIKAALIGCGGRGIGAAFNFLEAGDDLSIMALADLFPDKLEAGRQRLKTGKNVDIPDELCFTGFDAYQKVCELPVDLVLIASPNCFHPEQMKYAIEKGKHVFVEKPAAIDPVGYRTFLAAAKQAVNVGLSILPGTQYHFDRPFVASFRKVQEGMIGRIISGYVYYHTGRDQYIVRHPKWTDMEYMIRGHFNWNWVNGDQISNMLVHWIDVFNWFSMSKPINVIAYGSRIRKNIGNVYDNFSMHFEYENGVTLDGMVRRIDGCDNGAGIIIHGEKGSWHSSDFSIRNRNGEVIWQYDREEAKAKFKVHDMYTLEHIMLINHIREGKVLDIAETVATSALTAVMARESAYSGKKYTWEQIISSPLNTLPEEIALVNVDLKKFEIPLPGITFTKDE</sequence>
<protein>
    <recommendedName>
        <fullName evidence="5">Gfo/Idh/MocA-like oxidoreductase N-terminal domain-containing protein</fullName>
    </recommendedName>
</protein>
<keyword evidence="4" id="KW-1185">Reference proteome</keyword>
<dbReference type="Pfam" id="PF01408">
    <property type="entry name" value="GFO_IDH_MocA"/>
    <property type="match status" value="1"/>
</dbReference>
<dbReference type="PATRIC" id="fig|1203610.3.peg.2140"/>